<accession>A0ABQ4TAF0</accession>
<evidence type="ECO:0000313" key="2">
    <source>
        <dbReference type="EMBL" id="GJE27474.1"/>
    </source>
</evidence>
<dbReference type="Proteomes" id="UP001055156">
    <property type="component" value="Unassembled WGS sequence"/>
</dbReference>
<dbReference type="RefSeq" id="WP_238311335.1">
    <property type="nucleotide sequence ID" value="NZ_BPQV01000006.1"/>
</dbReference>
<gene>
    <name evidence="2" type="ORF">LKMONMHP_2333</name>
</gene>
<feature type="region of interest" description="Disordered" evidence="1">
    <location>
        <begin position="37"/>
        <end position="66"/>
    </location>
</feature>
<proteinExistence type="predicted"/>
<name>A0ABQ4TAF0_METOR</name>
<protein>
    <submittedName>
        <fullName evidence="2">Uncharacterized protein</fullName>
    </submittedName>
</protein>
<evidence type="ECO:0000313" key="3">
    <source>
        <dbReference type="Proteomes" id="UP001055156"/>
    </source>
</evidence>
<sequence length="66" mass="7071">MKTFIDQKRDLDGHRTRSDYDPVLLGVAHGLARLFPPVEHPGALRGNPARDTGTTRPAPAGNGPNA</sequence>
<dbReference type="EMBL" id="BPQV01000006">
    <property type="protein sequence ID" value="GJE27474.1"/>
    <property type="molecule type" value="Genomic_DNA"/>
</dbReference>
<organism evidence="2 3">
    <name type="scientific">Methylobacterium organophilum</name>
    <dbReference type="NCBI Taxonomy" id="410"/>
    <lineage>
        <taxon>Bacteria</taxon>
        <taxon>Pseudomonadati</taxon>
        <taxon>Pseudomonadota</taxon>
        <taxon>Alphaproteobacteria</taxon>
        <taxon>Hyphomicrobiales</taxon>
        <taxon>Methylobacteriaceae</taxon>
        <taxon>Methylobacterium</taxon>
    </lineage>
</organism>
<reference evidence="2" key="1">
    <citation type="journal article" date="2021" name="Front. Microbiol.">
        <title>Comprehensive Comparative Genomics and Phenotyping of Methylobacterium Species.</title>
        <authorList>
            <person name="Alessa O."/>
            <person name="Ogura Y."/>
            <person name="Fujitani Y."/>
            <person name="Takami H."/>
            <person name="Hayashi T."/>
            <person name="Sahin N."/>
            <person name="Tani A."/>
        </authorList>
    </citation>
    <scope>NUCLEOTIDE SEQUENCE</scope>
    <source>
        <strain evidence="2">NBRC 15689</strain>
    </source>
</reference>
<keyword evidence="3" id="KW-1185">Reference proteome</keyword>
<reference evidence="2" key="2">
    <citation type="submission" date="2021-08" db="EMBL/GenBank/DDBJ databases">
        <authorList>
            <person name="Tani A."/>
            <person name="Ola A."/>
            <person name="Ogura Y."/>
            <person name="Katsura K."/>
            <person name="Hayashi T."/>
        </authorList>
    </citation>
    <scope>NUCLEOTIDE SEQUENCE</scope>
    <source>
        <strain evidence="2">NBRC 15689</strain>
    </source>
</reference>
<comment type="caution">
    <text evidence="2">The sequence shown here is derived from an EMBL/GenBank/DDBJ whole genome shotgun (WGS) entry which is preliminary data.</text>
</comment>
<evidence type="ECO:0000256" key="1">
    <source>
        <dbReference type="SAM" id="MobiDB-lite"/>
    </source>
</evidence>